<reference evidence="4 5" key="1">
    <citation type="journal article" date="2018" name="MBio">
        <title>Comparative Genomics Reveals the Core Gene Toolbox for the Fungus-Insect Symbiosis.</title>
        <authorList>
            <person name="Wang Y."/>
            <person name="Stata M."/>
            <person name="Wang W."/>
            <person name="Stajich J.E."/>
            <person name="White M.M."/>
            <person name="Moncalvo J.M."/>
        </authorList>
    </citation>
    <scope>NUCLEOTIDE SEQUENCE [LARGE SCALE GENOMIC DNA]</scope>
    <source>
        <strain evidence="4 5">SC-DP-2</strain>
    </source>
</reference>
<proteinExistence type="predicted"/>
<dbReference type="OrthoDB" id="26525at2759"/>
<evidence type="ECO:0000313" key="5">
    <source>
        <dbReference type="Proteomes" id="UP000245609"/>
    </source>
</evidence>
<protein>
    <recommendedName>
        <fullName evidence="6">EF-hand domain-containing protein</fullName>
    </recommendedName>
</protein>
<dbReference type="Gene3D" id="1.10.238.10">
    <property type="entry name" value="EF-hand"/>
    <property type="match status" value="1"/>
</dbReference>
<name>A0A2T9ZJJ2_9FUNG</name>
<feature type="domain" description="EF-hand" evidence="3">
    <location>
        <begin position="339"/>
        <end position="374"/>
    </location>
</feature>
<evidence type="ECO:0000256" key="1">
    <source>
        <dbReference type="ARBA" id="ARBA00022837"/>
    </source>
</evidence>
<evidence type="ECO:0000313" key="4">
    <source>
        <dbReference type="EMBL" id="PVV04758.1"/>
    </source>
</evidence>
<dbReference type="SUPFAM" id="SSF81383">
    <property type="entry name" value="F-box domain"/>
    <property type="match status" value="1"/>
</dbReference>
<dbReference type="AlphaFoldDB" id="A0A2T9ZJJ2"/>
<feature type="domain" description="F-box" evidence="2">
    <location>
        <begin position="1"/>
        <end position="47"/>
    </location>
</feature>
<dbReference type="InterPro" id="IPR011992">
    <property type="entry name" value="EF-hand-dom_pair"/>
</dbReference>
<dbReference type="PROSITE" id="PS50181">
    <property type="entry name" value="FBOX"/>
    <property type="match status" value="1"/>
</dbReference>
<dbReference type="PROSITE" id="PS50222">
    <property type="entry name" value="EF_HAND_2"/>
    <property type="match status" value="1"/>
</dbReference>
<dbReference type="InterPro" id="IPR018247">
    <property type="entry name" value="EF_Hand_1_Ca_BS"/>
</dbReference>
<dbReference type="Pfam" id="PF00646">
    <property type="entry name" value="F-box"/>
    <property type="match status" value="1"/>
</dbReference>
<dbReference type="PROSITE" id="PS00018">
    <property type="entry name" value="EF_HAND_1"/>
    <property type="match status" value="1"/>
</dbReference>
<organism evidence="4 5">
    <name type="scientific">Smittium megazygosporum</name>
    <dbReference type="NCBI Taxonomy" id="133381"/>
    <lineage>
        <taxon>Eukaryota</taxon>
        <taxon>Fungi</taxon>
        <taxon>Fungi incertae sedis</taxon>
        <taxon>Zoopagomycota</taxon>
        <taxon>Kickxellomycotina</taxon>
        <taxon>Harpellomycetes</taxon>
        <taxon>Harpellales</taxon>
        <taxon>Legeriomycetaceae</taxon>
        <taxon>Smittium</taxon>
    </lineage>
</organism>
<dbReference type="InterPro" id="IPR036047">
    <property type="entry name" value="F-box-like_dom_sf"/>
</dbReference>
<feature type="non-terminal residue" evidence="4">
    <location>
        <position position="1"/>
    </location>
</feature>
<dbReference type="EMBL" id="MBFS01000082">
    <property type="protein sequence ID" value="PVV04758.1"/>
    <property type="molecule type" value="Genomic_DNA"/>
</dbReference>
<comment type="caution">
    <text evidence="4">The sequence shown here is derived from an EMBL/GenBank/DDBJ whole genome shotgun (WGS) entry which is preliminary data.</text>
</comment>
<dbReference type="SUPFAM" id="SSF47473">
    <property type="entry name" value="EF-hand"/>
    <property type="match status" value="1"/>
</dbReference>
<dbReference type="InterPro" id="IPR002048">
    <property type="entry name" value="EF_hand_dom"/>
</dbReference>
<gene>
    <name evidence="4" type="ORF">BB560_000732</name>
</gene>
<keyword evidence="5" id="KW-1185">Reference proteome</keyword>
<sequence length="470" mass="54188">SMGLLDLNLEVLVRIYQDLPLKDLFEFAVVSKKSFEICKSHMLWERKYLEEFGNSPLYLDWVQALGISLKPEDFDLNLENQLSLNKILNEQCSVCEQHFFEFYKRKLSLPPLYSNLMLKRFIDRYFLVNGLSNNTCPSFKFKQERGVVSSRVLSLIKNQIRQIMSTSTLGGNSMSPLVNVAGSDPIEKYSLLSLFTEAIKTIFIIQNEFPWSPDCFHLLGFISFILGKDKIAKNFVNLGIYVCESLEPTATPTNNISPNVDLTGYHNSQQLEQNQLISKFDSSLNIKEGGPSTNAHNFINIKDDLINLLKRIEENLLAIDGKSNNFSLLNENENDLHPQAIEIFKKLFMFFDHDKDKKLNINELGNLVAFMNSDISFPSDQSFNMKLFLSLNLPKPNRELLEQVIKSYEPLYLKSQRNKYGNSKNYKIKQQGFQNLELSFDGLRAFYLDQTLHDPLETRNDLKKISSFLN</sequence>
<keyword evidence="1" id="KW-0106">Calcium</keyword>
<evidence type="ECO:0000259" key="3">
    <source>
        <dbReference type="PROSITE" id="PS50222"/>
    </source>
</evidence>
<dbReference type="Proteomes" id="UP000245609">
    <property type="component" value="Unassembled WGS sequence"/>
</dbReference>
<accession>A0A2T9ZJJ2</accession>
<evidence type="ECO:0000259" key="2">
    <source>
        <dbReference type="PROSITE" id="PS50181"/>
    </source>
</evidence>
<evidence type="ECO:0008006" key="6">
    <source>
        <dbReference type="Google" id="ProtNLM"/>
    </source>
</evidence>
<dbReference type="GO" id="GO:0005509">
    <property type="term" value="F:calcium ion binding"/>
    <property type="evidence" value="ECO:0007669"/>
    <property type="project" value="InterPro"/>
</dbReference>
<dbReference type="InterPro" id="IPR001810">
    <property type="entry name" value="F-box_dom"/>
</dbReference>